<dbReference type="AlphaFoldDB" id="A0A0S4LZS1"/>
<dbReference type="Gene3D" id="1.20.1250.20">
    <property type="entry name" value="MFS general substrate transporter like domains"/>
    <property type="match status" value="1"/>
</dbReference>
<evidence type="ECO:0000313" key="10">
    <source>
        <dbReference type="Proteomes" id="UP000198651"/>
    </source>
</evidence>
<evidence type="ECO:0000313" key="9">
    <source>
        <dbReference type="EMBL" id="CUT16990.1"/>
    </source>
</evidence>
<feature type="transmembrane region" description="Helical" evidence="7">
    <location>
        <begin position="44"/>
        <end position="65"/>
    </location>
</feature>
<dbReference type="Proteomes" id="UP000198651">
    <property type="component" value="Chromosome I"/>
</dbReference>
<evidence type="ECO:0000256" key="1">
    <source>
        <dbReference type="ARBA" id="ARBA00004651"/>
    </source>
</evidence>
<dbReference type="PANTHER" id="PTHR23517">
    <property type="entry name" value="RESISTANCE PROTEIN MDTM, PUTATIVE-RELATED-RELATED"/>
    <property type="match status" value="1"/>
</dbReference>
<gene>
    <name evidence="9" type="ORF">Ark11_0131</name>
</gene>
<dbReference type="STRING" id="1561003.Ark11_0131"/>
<dbReference type="InterPro" id="IPR050171">
    <property type="entry name" value="MFS_Transporters"/>
</dbReference>
<keyword evidence="5 7" id="KW-1133">Transmembrane helix</keyword>
<evidence type="ECO:0000256" key="2">
    <source>
        <dbReference type="ARBA" id="ARBA00022448"/>
    </source>
</evidence>
<feature type="transmembrane region" description="Helical" evidence="7">
    <location>
        <begin position="103"/>
        <end position="122"/>
    </location>
</feature>
<dbReference type="InterPro" id="IPR011701">
    <property type="entry name" value="MFS"/>
</dbReference>
<feature type="domain" description="Major facilitator superfamily (MFS) profile" evidence="8">
    <location>
        <begin position="10"/>
        <end position="392"/>
    </location>
</feature>
<feature type="transmembrane region" description="Helical" evidence="7">
    <location>
        <begin position="369"/>
        <end position="388"/>
    </location>
</feature>
<keyword evidence="2" id="KW-0813">Transport</keyword>
<dbReference type="InterPro" id="IPR005829">
    <property type="entry name" value="Sugar_transporter_CS"/>
</dbReference>
<dbReference type="InterPro" id="IPR020846">
    <property type="entry name" value="MFS_dom"/>
</dbReference>
<keyword evidence="10" id="KW-1185">Reference proteome</keyword>
<sequence>MSFSALEKKSLFFISLLYVFRLSGNFLILPLFEPYSRSLSGESNALLIGLALGIFGFGQAVMQLPLGWLSDRVGRKIIIISCLSIFSVATYGCFIAKSIGELALARLLQGLCAYSSVLSALMADYTQPKNLTKASALIGVIIGITFISSFSASPLIARHTGIKNIFLIIIFLSFLSLIVTTLFLPPEPPIKDISQKPSFKLSVAIFHKTPCLWLITFSFMTLHAVLSACWMVFPTTLSGLGYSLGQQGKVYGSVMISSFVVMVALVLLAEKAKSKRLTIVSGFTLMFIGQSTLFFAVHKKLLFIIAMTVFFSGFNLLEAYLPATMARLAPKKIRGTAMGISSTAQFMGIFMGGLLSGIIIRYLPNRKTIFFINALVCLVFSWVIWLQWNTYSKQTEEKNRGFNE</sequence>
<dbReference type="OrthoDB" id="9764259at2"/>
<feature type="transmembrane region" description="Helical" evidence="7">
    <location>
        <begin position="77"/>
        <end position="97"/>
    </location>
</feature>
<feature type="transmembrane region" description="Helical" evidence="7">
    <location>
        <begin position="277"/>
        <end position="296"/>
    </location>
</feature>
<evidence type="ECO:0000256" key="5">
    <source>
        <dbReference type="ARBA" id="ARBA00022989"/>
    </source>
</evidence>
<dbReference type="PROSITE" id="PS00216">
    <property type="entry name" value="SUGAR_TRANSPORT_1"/>
    <property type="match status" value="1"/>
</dbReference>
<protein>
    <submittedName>
        <fullName evidence="9">Putative transporter MFS superfamily</fullName>
    </submittedName>
</protein>
<dbReference type="GO" id="GO:0022857">
    <property type="term" value="F:transmembrane transporter activity"/>
    <property type="evidence" value="ECO:0007669"/>
    <property type="project" value="InterPro"/>
</dbReference>
<dbReference type="Pfam" id="PF07690">
    <property type="entry name" value="MFS_1"/>
    <property type="match status" value="1"/>
</dbReference>
<feature type="transmembrane region" description="Helical" evidence="7">
    <location>
        <begin position="253"/>
        <end position="270"/>
    </location>
</feature>
<dbReference type="GO" id="GO:0005886">
    <property type="term" value="C:plasma membrane"/>
    <property type="evidence" value="ECO:0007669"/>
    <property type="project" value="UniProtKB-SubCell"/>
</dbReference>
<keyword evidence="3" id="KW-1003">Cell membrane</keyword>
<keyword evidence="4 7" id="KW-0812">Transmembrane</keyword>
<evidence type="ECO:0000256" key="4">
    <source>
        <dbReference type="ARBA" id="ARBA00022692"/>
    </source>
</evidence>
<evidence type="ECO:0000256" key="7">
    <source>
        <dbReference type="SAM" id="Phobius"/>
    </source>
</evidence>
<evidence type="ECO:0000259" key="8">
    <source>
        <dbReference type="PROSITE" id="PS50850"/>
    </source>
</evidence>
<organism evidence="9 10">
    <name type="scientific">Candidatus Ichthyocystis hellenicum</name>
    <dbReference type="NCBI Taxonomy" id="1561003"/>
    <lineage>
        <taxon>Bacteria</taxon>
        <taxon>Pseudomonadati</taxon>
        <taxon>Pseudomonadota</taxon>
        <taxon>Betaproteobacteria</taxon>
        <taxon>Burkholderiales</taxon>
        <taxon>Candidatus Ichthyocystis</taxon>
    </lineage>
</organism>
<name>A0A0S4LZS1_9BURK</name>
<evidence type="ECO:0000256" key="3">
    <source>
        <dbReference type="ARBA" id="ARBA00022475"/>
    </source>
</evidence>
<dbReference type="InterPro" id="IPR036259">
    <property type="entry name" value="MFS_trans_sf"/>
</dbReference>
<feature type="transmembrane region" description="Helical" evidence="7">
    <location>
        <begin position="302"/>
        <end position="323"/>
    </location>
</feature>
<keyword evidence="6 7" id="KW-0472">Membrane</keyword>
<feature type="transmembrane region" description="Helical" evidence="7">
    <location>
        <begin position="165"/>
        <end position="184"/>
    </location>
</feature>
<dbReference type="RefSeq" id="WP_092343131.1">
    <property type="nucleotide sequence ID" value="NZ_FLSL01000091.1"/>
</dbReference>
<feature type="transmembrane region" description="Helical" evidence="7">
    <location>
        <begin position="134"/>
        <end position="153"/>
    </location>
</feature>
<feature type="transmembrane region" description="Helical" evidence="7">
    <location>
        <begin position="344"/>
        <end position="363"/>
    </location>
</feature>
<accession>A0A0S4LZS1</accession>
<dbReference type="CDD" id="cd17472">
    <property type="entry name" value="MFS_YajR_like"/>
    <property type="match status" value="1"/>
</dbReference>
<dbReference type="SUPFAM" id="SSF103473">
    <property type="entry name" value="MFS general substrate transporter"/>
    <property type="match status" value="1"/>
</dbReference>
<reference evidence="10" key="1">
    <citation type="submission" date="2015-11" db="EMBL/GenBank/DDBJ databases">
        <authorList>
            <person name="Seth-Smith H.M.B."/>
        </authorList>
    </citation>
    <scope>NUCLEOTIDE SEQUENCE [LARGE SCALE GENOMIC DNA]</scope>
    <source>
        <strain evidence="10">2013Ark11</strain>
    </source>
</reference>
<dbReference type="PROSITE" id="PS50850">
    <property type="entry name" value="MFS"/>
    <property type="match status" value="1"/>
</dbReference>
<dbReference type="PANTHER" id="PTHR23517:SF2">
    <property type="entry name" value="MULTIDRUG RESISTANCE PROTEIN MDTH"/>
    <property type="match status" value="1"/>
</dbReference>
<proteinExistence type="predicted"/>
<feature type="transmembrane region" description="Helical" evidence="7">
    <location>
        <begin position="211"/>
        <end position="233"/>
    </location>
</feature>
<evidence type="ECO:0000256" key="6">
    <source>
        <dbReference type="ARBA" id="ARBA00023136"/>
    </source>
</evidence>
<dbReference type="EMBL" id="LN906597">
    <property type="protein sequence ID" value="CUT16990.1"/>
    <property type="molecule type" value="Genomic_DNA"/>
</dbReference>
<comment type="subcellular location">
    <subcellularLocation>
        <location evidence="1">Cell membrane</location>
        <topology evidence="1">Multi-pass membrane protein</topology>
    </subcellularLocation>
</comment>
<feature type="transmembrane region" description="Helical" evidence="7">
    <location>
        <begin position="12"/>
        <end position="32"/>
    </location>
</feature>